<dbReference type="InterPro" id="IPR000297">
    <property type="entry name" value="PPIase_PpiC"/>
</dbReference>
<evidence type="ECO:0000256" key="8">
    <source>
        <dbReference type="ARBA" id="ARBA00038408"/>
    </source>
</evidence>
<dbReference type="AlphaFoldDB" id="A0A420EI61"/>
<evidence type="ECO:0000256" key="2">
    <source>
        <dbReference type="ARBA" id="ARBA00022475"/>
    </source>
</evidence>
<evidence type="ECO:0000256" key="6">
    <source>
        <dbReference type="ARBA" id="ARBA00023136"/>
    </source>
</evidence>
<evidence type="ECO:0000256" key="10">
    <source>
        <dbReference type="ARBA" id="ARBA00042775"/>
    </source>
</evidence>
<evidence type="ECO:0000259" key="13">
    <source>
        <dbReference type="PROSITE" id="PS50198"/>
    </source>
</evidence>
<dbReference type="PANTHER" id="PTHR47529:SF1">
    <property type="entry name" value="PERIPLASMIC CHAPERONE PPID"/>
    <property type="match status" value="1"/>
</dbReference>
<evidence type="ECO:0000256" key="12">
    <source>
        <dbReference type="SAM" id="Phobius"/>
    </source>
</evidence>
<dbReference type="InterPro" id="IPR027304">
    <property type="entry name" value="Trigger_fact/SurA_dom_sf"/>
</dbReference>
<dbReference type="RefSeq" id="WP_120354393.1">
    <property type="nucleotide sequence ID" value="NZ_RAQO01000004.1"/>
</dbReference>
<dbReference type="GO" id="GO:0005886">
    <property type="term" value="C:plasma membrane"/>
    <property type="evidence" value="ECO:0007669"/>
    <property type="project" value="UniProtKB-SubCell"/>
</dbReference>
<keyword evidence="4 12" id="KW-0812">Transmembrane</keyword>
<evidence type="ECO:0000256" key="5">
    <source>
        <dbReference type="ARBA" id="ARBA00022989"/>
    </source>
</evidence>
<dbReference type="PROSITE" id="PS50198">
    <property type="entry name" value="PPIC_PPIASE_2"/>
    <property type="match status" value="1"/>
</dbReference>
<keyword evidence="11" id="KW-0697">Rotamase</keyword>
<evidence type="ECO:0000256" key="4">
    <source>
        <dbReference type="ARBA" id="ARBA00022692"/>
    </source>
</evidence>
<evidence type="ECO:0000313" key="14">
    <source>
        <dbReference type="EMBL" id="RKF20389.1"/>
    </source>
</evidence>
<keyword evidence="15" id="KW-1185">Reference proteome</keyword>
<comment type="similarity">
    <text evidence="8">Belongs to the PpiD chaperone family.</text>
</comment>
<dbReference type="Proteomes" id="UP000286482">
    <property type="component" value="Unassembled WGS sequence"/>
</dbReference>
<dbReference type="Pfam" id="PF13624">
    <property type="entry name" value="SurA_N_3"/>
    <property type="match status" value="1"/>
</dbReference>
<keyword evidence="7" id="KW-0143">Chaperone</keyword>
<evidence type="ECO:0000256" key="7">
    <source>
        <dbReference type="ARBA" id="ARBA00023186"/>
    </source>
</evidence>
<keyword evidence="3" id="KW-0997">Cell inner membrane</keyword>
<evidence type="ECO:0000313" key="15">
    <source>
        <dbReference type="Proteomes" id="UP000286482"/>
    </source>
</evidence>
<keyword evidence="2" id="KW-1003">Cell membrane</keyword>
<dbReference type="OrthoDB" id="9812372at2"/>
<feature type="domain" description="PpiC" evidence="13">
    <location>
        <begin position="268"/>
        <end position="359"/>
    </location>
</feature>
<evidence type="ECO:0000256" key="11">
    <source>
        <dbReference type="PROSITE-ProRule" id="PRU00278"/>
    </source>
</evidence>
<gene>
    <name evidence="14" type="ORF">DBZ36_08095</name>
</gene>
<evidence type="ECO:0000256" key="9">
    <source>
        <dbReference type="ARBA" id="ARBA00040743"/>
    </source>
</evidence>
<evidence type="ECO:0000256" key="1">
    <source>
        <dbReference type="ARBA" id="ARBA00004382"/>
    </source>
</evidence>
<dbReference type="InterPro" id="IPR052029">
    <property type="entry name" value="PpiD_chaperone"/>
</dbReference>
<keyword evidence="11 14" id="KW-0413">Isomerase</keyword>
<keyword evidence="6 12" id="KW-0472">Membrane</keyword>
<keyword evidence="5 12" id="KW-1133">Transmembrane helix</keyword>
<comment type="caution">
    <text evidence="14">The sequence shown here is derived from an EMBL/GenBank/DDBJ whole genome shotgun (WGS) entry which is preliminary data.</text>
</comment>
<dbReference type="SUPFAM" id="SSF54534">
    <property type="entry name" value="FKBP-like"/>
    <property type="match status" value="1"/>
</dbReference>
<proteinExistence type="inferred from homology"/>
<feature type="transmembrane region" description="Helical" evidence="12">
    <location>
        <begin position="12"/>
        <end position="36"/>
    </location>
</feature>
<dbReference type="EMBL" id="RAQO01000004">
    <property type="protein sequence ID" value="RKF20389.1"/>
    <property type="molecule type" value="Genomic_DNA"/>
</dbReference>
<dbReference type="Pfam" id="PF13616">
    <property type="entry name" value="Rotamase_3"/>
    <property type="match status" value="1"/>
</dbReference>
<accession>A0A420EI61</accession>
<dbReference type="SUPFAM" id="SSF109998">
    <property type="entry name" value="Triger factor/SurA peptide-binding domain-like"/>
    <property type="match status" value="1"/>
</dbReference>
<dbReference type="GO" id="GO:0003755">
    <property type="term" value="F:peptidyl-prolyl cis-trans isomerase activity"/>
    <property type="evidence" value="ECO:0007669"/>
    <property type="project" value="UniProtKB-KW"/>
</dbReference>
<sequence length="629" mass="70031">MLEKLREGSQGPLAKIILALIILSFALAGIGSYIAAPTAQIAATVNGEDISQAEFDQAYQNQRSQMEEQYGDRFAQLAATPGYIEELRRNVLDQLIDRRLIDQKVESLGLRVSDDQVRFEIRNMPEFSVDGQFDNDRYLALLYRANMSVDQFRESVRADLTRAQLQIALFSSDFALPIETKLLTDIQQQKRDFDFVRVSAADFTSTAEPSDEQLQSYYNDNLNFFQTDESVDIEYINLALNDVLADIEVNEADIENYYRENQNQFARSAEIKVAHILVAEEDTALALETRLQAGEDFAELAKTESDDSFSGENGGELDWFEPGVMDEQFETAAFALNDAGQISGVVKSEFGYHLIKLIEKRESTVADLETVREQIQLSLAQELALNKFYEVSQRLGEVSFELPDGLADVATELGLEVKTIEGLSRNNAPEHLAHNAVLSVAFDIDVIEEQLNSDLIQVGDDQSVVLRVTAHQRAGAKDFDEVKDLVQQAVISQIAAEKAAELAASLEQSWKAGDDISDLLAENVLSIEFATELERQNDRIEPSLTQAAFTMPKPSDGKPSFSTTELFNGDSVVIQLKNVSTDGEVDELLQRSFAGRLTQIQNEGSYAALLQSLRAKSEIEYTTRGNTES</sequence>
<name>A0A420EI61_9ALTE</name>
<comment type="subcellular location">
    <subcellularLocation>
        <location evidence="1">Cell inner membrane</location>
        <topology evidence="1">Single-pass type II membrane protein</topology>
        <orientation evidence="1">Periplasmic side</orientation>
    </subcellularLocation>
</comment>
<evidence type="ECO:0000256" key="3">
    <source>
        <dbReference type="ARBA" id="ARBA00022519"/>
    </source>
</evidence>
<protein>
    <recommendedName>
        <fullName evidence="9">Periplasmic chaperone PpiD</fullName>
    </recommendedName>
    <alternativeName>
        <fullName evidence="10">Periplasmic folding chaperone</fullName>
    </alternativeName>
</protein>
<dbReference type="InterPro" id="IPR046357">
    <property type="entry name" value="PPIase_dom_sf"/>
</dbReference>
<dbReference type="Gene3D" id="1.10.4030.10">
    <property type="entry name" value="Porin chaperone SurA, peptide-binding domain"/>
    <property type="match status" value="1"/>
</dbReference>
<organism evidence="14 15">
    <name type="scientific">Alginatibacterium sediminis</name>
    <dbReference type="NCBI Taxonomy" id="2164068"/>
    <lineage>
        <taxon>Bacteria</taxon>
        <taxon>Pseudomonadati</taxon>
        <taxon>Pseudomonadota</taxon>
        <taxon>Gammaproteobacteria</taxon>
        <taxon>Alteromonadales</taxon>
        <taxon>Alteromonadaceae</taxon>
        <taxon>Alginatibacterium</taxon>
    </lineage>
</organism>
<dbReference type="PANTHER" id="PTHR47529">
    <property type="entry name" value="PEPTIDYL-PROLYL CIS-TRANS ISOMERASE D"/>
    <property type="match status" value="1"/>
</dbReference>
<dbReference type="Gene3D" id="3.10.50.40">
    <property type="match status" value="1"/>
</dbReference>
<reference evidence="14 15" key="1">
    <citation type="submission" date="2018-09" db="EMBL/GenBank/DDBJ databases">
        <authorList>
            <person name="Wang Z."/>
        </authorList>
    </citation>
    <scope>NUCLEOTIDE SEQUENCE [LARGE SCALE GENOMIC DNA]</scope>
    <source>
        <strain evidence="14 15">ALS 81</strain>
    </source>
</reference>